<feature type="compositionally biased region" description="Low complexity" evidence="10">
    <location>
        <begin position="62"/>
        <end position="72"/>
    </location>
</feature>
<evidence type="ECO:0000313" key="12">
    <source>
        <dbReference type="Proteomes" id="UP001153076"/>
    </source>
</evidence>
<evidence type="ECO:0000256" key="10">
    <source>
        <dbReference type="SAM" id="MobiDB-lite"/>
    </source>
</evidence>
<dbReference type="GO" id="GO:0016020">
    <property type="term" value="C:membrane"/>
    <property type="evidence" value="ECO:0007669"/>
    <property type="project" value="UniProtKB-SubCell"/>
</dbReference>
<keyword evidence="8" id="KW-0472">Membrane</keyword>
<proteinExistence type="inferred from homology"/>
<dbReference type="OrthoDB" id="513190at2759"/>
<evidence type="ECO:0000313" key="11">
    <source>
        <dbReference type="EMBL" id="KAJ8427256.1"/>
    </source>
</evidence>
<keyword evidence="3" id="KW-0150">Chloroplast</keyword>
<evidence type="ECO:0000256" key="3">
    <source>
        <dbReference type="ARBA" id="ARBA00022528"/>
    </source>
</evidence>
<evidence type="ECO:0000256" key="6">
    <source>
        <dbReference type="ARBA" id="ARBA00022989"/>
    </source>
</evidence>
<evidence type="ECO:0000256" key="4">
    <source>
        <dbReference type="ARBA" id="ARBA00022640"/>
    </source>
</evidence>
<dbReference type="PANTHER" id="PTHR14154">
    <property type="entry name" value="UPF0041 BRAIN PROTEIN 44-RELATED"/>
    <property type="match status" value="1"/>
</dbReference>
<organism evidence="11 12">
    <name type="scientific">Carnegiea gigantea</name>
    <dbReference type="NCBI Taxonomy" id="171969"/>
    <lineage>
        <taxon>Eukaryota</taxon>
        <taxon>Viridiplantae</taxon>
        <taxon>Streptophyta</taxon>
        <taxon>Embryophyta</taxon>
        <taxon>Tracheophyta</taxon>
        <taxon>Spermatophyta</taxon>
        <taxon>Magnoliopsida</taxon>
        <taxon>eudicotyledons</taxon>
        <taxon>Gunneridae</taxon>
        <taxon>Pentapetalae</taxon>
        <taxon>Caryophyllales</taxon>
        <taxon>Cactineae</taxon>
        <taxon>Cactaceae</taxon>
        <taxon>Cactoideae</taxon>
        <taxon>Echinocereeae</taxon>
        <taxon>Carnegiea</taxon>
    </lineage>
</organism>
<gene>
    <name evidence="11" type="ORF">Cgig2_003560</name>
</gene>
<feature type="region of interest" description="Disordered" evidence="10">
    <location>
        <begin position="49"/>
        <end position="82"/>
    </location>
</feature>
<dbReference type="InterPro" id="IPR022796">
    <property type="entry name" value="Chloroa_b-bind"/>
</dbReference>
<keyword evidence="7" id="KW-0793">Thylakoid</keyword>
<keyword evidence="6" id="KW-1133">Transmembrane helix</keyword>
<protein>
    <recommendedName>
        <fullName evidence="13">Early light-induced protein</fullName>
    </recommendedName>
</protein>
<evidence type="ECO:0000256" key="7">
    <source>
        <dbReference type="ARBA" id="ARBA00023078"/>
    </source>
</evidence>
<comment type="similarity">
    <text evidence="9">Belongs to the ELIP/psbS family.</text>
</comment>
<dbReference type="Pfam" id="PF00504">
    <property type="entry name" value="Chloroa_b-bind"/>
    <property type="match status" value="1"/>
</dbReference>
<evidence type="ECO:0000256" key="9">
    <source>
        <dbReference type="ARBA" id="ARBA00037956"/>
    </source>
</evidence>
<keyword evidence="5" id="KW-0812">Transmembrane</keyword>
<comment type="subcellular location">
    <subcellularLocation>
        <location evidence="1">Membrane</location>
        <topology evidence="1">Multi-pass membrane protein</topology>
    </subcellularLocation>
    <subcellularLocation>
        <location evidence="2">Plastid</location>
        <location evidence="2">Chloroplast</location>
    </subcellularLocation>
</comment>
<evidence type="ECO:0000256" key="5">
    <source>
        <dbReference type="ARBA" id="ARBA00022692"/>
    </source>
</evidence>
<keyword evidence="4" id="KW-0934">Plastid</keyword>
<evidence type="ECO:0000256" key="8">
    <source>
        <dbReference type="ARBA" id="ARBA00023136"/>
    </source>
</evidence>
<accession>A0A9Q1GUN5</accession>
<dbReference type="AlphaFoldDB" id="A0A9Q1GUN5"/>
<dbReference type="EMBL" id="JAKOGI010001165">
    <property type="protein sequence ID" value="KAJ8427256.1"/>
    <property type="molecule type" value="Genomic_DNA"/>
</dbReference>
<evidence type="ECO:0000256" key="2">
    <source>
        <dbReference type="ARBA" id="ARBA00004229"/>
    </source>
</evidence>
<reference evidence="11" key="1">
    <citation type="submission" date="2022-04" db="EMBL/GenBank/DDBJ databases">
        <title>Carnegiea gigantea Genome sequencing and assembly v2.</title>
        <authorList>
            <person name="Copetti D."/>
            <person name="Sanderson M.J."/>
            <person name="Burquez A."/>
            <person name="Wojciechowski M.F."/>
        </authorList>
    </citation>
    <scope>NUCLEOTIDE SEQUENCE</scope>
    <source>
        <strain evidence="11">SGP5-SGP5p</strain>
        <tissue evidence="11">Aerial part</tissue>
    </source>
</reference>
<evidence type="ECO:0008006" key="13">
    <source>
        <dbReference type="Google" id="ProtNLM"/>
    </source>
</evidence>
<dbReference type="GO" id="GO:0009507">
    <property type="term" value="C:chloroplast"/>
    <property type="evidence" value="ECO:0007669"/>
    <property type="project" value="UniProtKB-SubCell"/>
</dbReference>
<comment type="caution">
    <text evidence="11">The sequence shown here is derived from an EMBL/GenBank/DDBJ whole genome shotgun (WGS) entry which is preliminary data.</text>
</comment>
<sequence>MASMQMQALLTSPVRCLANGSGAIRMSLPSRFMPRLEKRVGLRVRCMAEEKTEGGSKTELQSSTPSSTAFSPSPTPTPAPQKKANTSFAEVFAFSGPGPERINGRLAMIGFVAALAVELFKGTDLLSQISDGGAQWFLGTSILLSIASLVPLFRGESPESKTEGLMNSDAELWNGRLAMLGLVALAFTEYVIGGALV</sequence>
<dbReference type="Gene3D" id="1.10.3460.10">
    <property type="entry name" value="Chlorophyll a/b binding protein domain"/>
    <property type="match status" value="1"/>
</dbReference>
<name>A0A9Q1GUN5_9CARY</name>
<dbReference type="SUPFAM" id="SSF103511">
    <property type="entry name" value="Chlorophyll a-b binding protein"/>
    <property type="match status" value="1"/>
</dbReference>
<keyword evidence="12" id="KW-1185">Reference proteome</keyword>
<dbReference type="Proteomes" id="UP001153076">
    <property type="component" value="Unassembled WGS sequence"/>
</dbReference>
<evidence type="ECO:0000256" key="1">
    <source>
        <dbReference type="ARBA" id="ARBA00004141"/>
    </source>
</evidence>